<dbReference type="KEGG" id="scor:J3U87_30925"/>
<reference evidence="2" key="1">
    <citation type="submission" date="2021-03" db="EMBL/GenBank/DDBJ databases">
        <title>Acanthopleuribacteraceae sp. M133.</title>
        <authorList>
            <person name="Wang G."/>
        </authorList>
    </citation>
    <scope>NUCLEOTIDE SEQUENCE</scope>
    <source>
        <strain evidence="2">M133</strain>
    </source>
</reference>
<dbReference type="Proteomes" id="UP000663929">
    <property type="component" value="Chromosome"/>
</dbReference>
<accession>A0A8A4TJ12</accession>
<dbReference type="InterPro" id="IPR014922">
    <property type="entry name" value="YdhG-like"/>
</dbReference>
<dbReference type="AlphaFoldDB" id="A0A8A4TJ12"/>
<dbReference type="SUPFAM" id="SSF159888">
    <property type="entry name" value="YdhG-like"/>
    <property type="match status" value="1"/>
</dbReference>
<dbReference type="EMBL" id="CP071793">
    <property type="protein sequence ID" value="QTD50019.1"/>
    <property type="molecule type" value="Genomic_DNA"/>
</dbReference>
<evidence type="ECO:0000313" key="2">
    <source>
        <dbReference type="EMBL" id="QTD50019.1"/>
    </source>
</evidence>
<keyword evidence="3" id="KW-1185">Reference proteome</keyword>
<organism evidence="2 3">
    <name type="scientific">Sulfidibacter corallicola</name>
    <dbReference type="NCBI Taxonomy" id="2818388"/>
    <lineage>
        <taxon>Bacteria</taxon>
        <taxon>Pseudomonadati</taxon>
        <taxon>Acidobacteriota</taxon>
        <taxon>Holophagae</taxon>
        <taxon>Acanthopleuribacterales</taxon>
        <taxon>Acanthopleuribacteraceae</taxon>
        <taxon>Sulfidibacter</taxon>
    </lineage>
</organism>
<dbReference type="RefSeq" id="WP_237379650.1">
    <property type="nucleotide sequence ID" value="NZ_CP071793.1"/>
</dbReference>
<feature type="domain" description="YdhG-like" evidence="1">
    <location>
        <begin position="27"/>
        <end position="117"/>
    </location>
</feature>
<name>A0A8A4TJ12_SULCO</name>
<dbReference type="Pfam" id="PF08818">
    <property type="entry name" value="DUF1801"/>
    <property type="match status" value="1"/>
</dbReference>
<gene>
    <name evidence="2" type="ORF">J3U87_30925</name>
</gene>
<proteinExistence type="predicted"/>
<evidence type="ECO:0000259" key="1">
    <source>
        <dbReference type="Pfam" id="PF08818"/>
    </source>
</evidence>
<sequence>MTDNQKTDVDAFLRDTQLVSPENHALIIAIRDMFRKADASFGETIKYGGLVFMSGKDLVGGIFVYRKHLSIEFSVGAGFADPDGFLEGKGKHRRHLKIRTMADLEAKKVATYIAQTVPETGAP</sequence>
<evidence type="ECO:0000313" key="3">
    <source>
        <dbReference type="Proteomes" id="UP000663929"/>
    </source>
</evidence>
<protein>
    <submittedName>
        <fullName evidence="2">DUF1801 domain-containing protein</fullName>
    </submittedName>
</protein>